<feature type="domain" description="EAL" evidence="1">
    <location>
        <begin position="88"/>
        <end position="332"/>
    </location>
</feature>
<dbReference type="Gene3D" id="3.20.20.450">
    <property type="entry name" value="EAL domain"/>
    <property type="match status" value="1"/>
</dbReference>
<reference evidence="3" key="1">
    <citation type="submission" date="2016-05" db="EMBL/GenBank/DDBJ databases">
        <authorList>
            <person name="Liu B."/>
            <person name="Wang J."/>
            <person name="Zhu Y."/>
            <person name="Liu G."/>
            <person name="Chen Q."/>
            <person name="Chen Z."/>
            <person name="Lan J."/>
            <person name="Che J."/>
            <person name="Ge C."/>
            <person name="Shi H."/>
            <person name="Pan Z."/>
            <person name="Liu X."/>
        </authorList>
    </citation>
    <scope>NUCLEOTIDE SEQUENCE [LARGE SCALE GENOMIC DNA]</scope>
    <source>
        <strain evidence="3">FJAT-27215</strain>
    </source>
</reference>
<dbReference type="GO" id="GO:0071111">
    <property type="term" value="F:cyclic-guanylate-specific phosphodiesterase activity"/>
    <property type="evidence" value="ECO:0007669"/>
    <property type="project" value="InterPro"/>
</dbReference>
<dbReference type="PANTHER" id="PTHR33121">
    <property type="entry name" value="CYCLIC DI-GMP PHOSPHODIESTERASE PDEF"/>
    <property type="match status" value="1"/>
</dbReference>
<dbReference type="AlphaFoldDB" id="A0A1B9AYP4"/>
<dbReference type="EMBL" id="MAYT01000012">
    <property type="protein sequence ID" value="OCA88901.1"/>
    <property type="molecule type" value="Genomic_DNA"/>
</dbReference>
<dbReference type="Proteomes" id="UP000092578">
    <property type="component" value="Unassembled WGS sequence"/>
</dbReference>
<dbReference type="PROSITE" id="PS50883">
    <property type="entry name" value="EAL"/>
    <property type="match status" value="1"/>
</dbReference>
<dbReference type="CDD" id="cd01948">
    <property type="entry name" value="EAL"/>
    <property type="match status" value="1"/>
</dbReference>
<accession>A0A1B9AYP4</accession>
<evidence type="ECO:0000259" key="1">
    <source>
        <dbReference type="PROSITE" id="PS50883"/>
    </source>
</evidence>
<name>A0A1B9AYP4_9BACI</name>
<dbReference type="Pfam" id="PF00563">
    <property type="entry name" value="EAL"/>
    <property type="match status" value="1"/>
</dbReference>
<sequence length="332" mass="37824">MVQCQGCHPLELHYEIRFSGKENLSYIPNIVTYLDKNNLLVSHKKEVIVVKESGAAGLYDFFVDHLDVHQLSFRIDRHEWRPIHELPSLMEFQWIDQIIAKQSVTCYMQPIVDGEEQIIAYEMLSRFKGEAGQVISPAEAFSAAKSRNRTYALDRICRMAAVRHAARIKKKVFINFIPTSIYSPEHCLKSTVQLANLLGIEPSQFVFEVVETEKVGDMDHLRRVLLYYKEKGFHYALDDVGAGFSTVEALEELAPHYMKLDMKYVQGIAMNPLKQQAANTMLQAALKVGAVPLAEGVEEREDFHWLKANGYQLFQGYLFGKPAPVPEIVTSN</sequence>
<dbReference type="SUPFAM" id="SSF141868">
    <property type="entry name" value="EAL domain-like"/>
    <property type="match status" value="1"/>
</dbReference>
<proteinExistence type="predicted"/>
<evidence type="ECO:0000313" key="3">
    <source>
        <dbReference type="Proteomes" id="UP000092578"/>
    </source>
</evidence>
<keyword evidence="3" id="KW-1185">Reference proteome</keyword>
<dbReference type="SMART" id="SM00052">
    <property type="entry name" value="EAL"/>
    <property type="match status" value="1"/>
</dbReference>
<protein>
    <submittedName>
        <fullName evidence="2">Diguanylate phosphodiesterase</fullName>
    </submittedName>
</protein>
<dbReference type="RefSeq" id="WP_065410214.1">
    <property type="nucleotide sequence ID" value="NZ_MAYT01000012.1"/>
</dbReference>
<dbReference type="InterPro" id="IPR001633">
    <property type="entry name" value="EAL_dom"/>
</dbReference>
<organism evidence="2 3">
    <name type="scientific">Pseudobacillus wudalianchiensis</name>
    <dbReference type="NCBI Taxonomy" id="1743143"/>
    <lineage>
        <taxon>Bacteria</taxon>
        <taxon>Bacillati</taxon>
        <taxon>Bacillota</taxon>
        <taxon>Bacilli</taxon>
        <taxon>Bacillales</taxon>
        <taxon>Bacillaceae</taxon>
        <taxon>Pseudobacillus</taxon>
    </lineage>
</organism>
<dbReference type="PANTHER" id="PTHR33121:SF70">
    <property type="entry name" value="SIGNALING PROTEIN YKOW"/>
    <property type="match status" value="1"/>
</dbReference>
<comment type="caution">
    <text evidence="2">The sequence shown here is derived from an EMBL/GenBank/DDBJ whole genome shotgun (WGS) entry which is preliminary data.</text>
</comment>
<evidence type="ECO:0000313" key="2">
    <source>
        <dbReference type="EMBL" id="OCA88901.1"/>
    </source>
</evidence>
<dbReference type="InterPro" id="IPR035919">
    <property type="entry name" value="EAL_sf"/>
</dbReference>
<gene>
    <name evidence="2" type="ORF">A8F95_05605</name>
</gene>
<dbReference type="InterPro" id="IPR050706">
    <property type="entry name" value="Cyclic-di-GMP_PDE-like"/>
</dbReference>